<reference evidence="2 3" key="1">
    <citation type="submission" date="2016-10" db="EMBL/GenBank/DDBJ databases">
        <title>Genome sequence of Nocardia seriolae strain EM150506, isolated from Anguila japonica.</title>
        <authorList>
            <person name="Han H.-J."/>
        </authorList>
    </citation>
    <scope>NUCLEOTIDE SEQUENCE [LARGE SCALE GENOMIC DNA]</scope>
    <source>
        <strain evidence="2 3">EM150506</strain>
    </source>
</reference>
<accession>A0ABC8AUC0</accession>
<keyword evidence="1" id="KW-1133">Transmembrane helix</keyword>
<dbReference type="GeneID" id="93375866"/>
<sequence>MRARTAAVVFLALTVICALILHPEVVLVPAFVIALYILVRPHRGWVRGRR</sequence>
<evidence type="ECO:0000256" key="1">
    <source>
        <dbReference type="SAM" id="Phobius"/>
    </source>
</evidence>
<feature type="transmembrane region" description="Helical" evidence="1">
    <location>
        <begin position="6"/>
        <end position="39"/>
    </location>
</feature>
<evidence type="ECO:0000313" key="2">
    <source>
        <dbReference type="EMBL" id="APA97594.1"/>
    </source>
</evidence>
<proteinExistence type="predicted"/>
<protein>
    <submittedName>
        <fullName evidence="2">Uncharacterized protein</fullName>
    </submittedName>
</protein>
<dbReference type="RefSeq" id="WP_155239384.1">
    <property type="nucleotide sequence ID" value="NZ_AP017900.1"/>
</dbReference>
<dbReference type="EMBL" id="CP017839">
    <property type="protein sequence ID" value="APA97594.1"/>
    <property type="molecule type" value="Genomic_DNA"/>
</dbReference>
<gene>
    <name evidence="2" type="ORF">NS506_03542</name>
</gene>
<name>A0ABC8AUC0_9NOCA</name>
<keyword evidence="1" id="KW-0472">Membrane</keyword>
<organism evidence="2 3">
    <name type="scientific">Nocardia seriolae</name>
    <dbReference type="NCBI Taxonomy" id="37332"/>
    <lineage>
        <taxon>Bacteria</taxon>
        <taxon>Bacillati</taxon>
        <taxon>Actinomycetota</taxon>
        <taxon>Actinomycetes</taxon>
        <taxon>Mycobacteriales</taxon>
        <taxon>Nocardiaceae</taxon>
        <taxon>Nocardia</taxon>
    </lineage>
</organism>
<dbReference type="Proteomes" id="UP000180166">
    <property type="component" value="Chromosome"/>
</dbReference>
<keyword evidence="1" id="KW-0812">Transmembrane</keyword>
<dbReference type="KEGG" id="nsr:NS506_03542"/>
<dbReference type="AlphaFoldDB" id="A0ABC8AUC0"/>
<evidence type="ECO:0000313" key="3">
    <source>
        <dbReference type="Proteomes" id="UP000180166"/>
    </source>
</evidence>